<dbReference type="RefSeq" id="XP_025599617.1">
    <property type="nucleotide sequence ID" value="XM_025743999.1"/>
</dbReference>
<evidence type="ECO:0000313" key="2">
    <source>
        <dbReference type="EMBL" id="PWN99338.1"/>
    </source>
</evidence>
<keyword evidence="3" id="KW-1185">Reference proteome</keyword>
<gene>
    <name evidence="2" type="ORF">FA09DRAFT_337478</name>
</gene>
<evidence type="ECO:0000259" key="1">
    <source>
        <dbReference type="Pfam" id="PF10615"/>
    </source>
</evidence>
<evidence type="ECO:0000313" key="3">
    <source>
        <dbReference type="Proteomes" id="UP000245946"/>
    </source>
</evidence>
<dbReference type="OrthoDB" id="3345164at2759"/>
<sequence length="214" mass="23246">MADLKTRASSILAHLNGDHADSLRSIVARSEELPYLPSRARATAIDADGFDVEYTLQHSLASKAEKRRARVAFKQPLKQSGEARAAFVGLSNESAGLWYPVRFGVTPHLPGALALGALLYALSKAYDFPAAQVALMPVLQRYPDAPDWAAWLLRQIGVAHAVESVLMFLYVLKRGGSVVTAAKWAAVHLPVGFPNFFSFRKLNPAGVQKKGKGH</sequence>
<dbReference type="InterPro" id="IPR019595">
    <property type="entry name" value="DUF2470"/>
</dbReference>
<reference evidence="2 3" key="1">
    <citation type="journal article" date="2018" name="Mol. Biol. Evol.">
        <title>Broad Genomic Sampling Reveals a Smut Pathogenic Ancestry of the Fungal Clade Ustilaginomycotina.</title>
        <authorList>
            <person name="Kijpornyongpan T."/>
            <person name="Mondo S.J."/>
            <person name="Barry K."/>
            <person name="Sandor L."/>
            <person name="Lee J."/>
            <person name="Lipzen A."/>
            <person name="Pangilinan J."/>
            <person name="LaButti K."/>
            <person name="Hainaut M."/>
            <person name="Henrissat B."/>
            <person name="Grigoriev I.V."/>
            <person name="Spatafora J.W."/>
            <person name="Aime M.C."/>
        </authorList>
    </citation>
    <scope>NUCLEOTIDE SEQUENCE [LARGE SCALE GENOMIC DNA]</scope>
    <source>
        <strain evidence="2 3">MCA 4186</strain>
    </source>
</reference>
<dbReference type="EMBL" id="KZ819288">
    <property type="protein sequence ID" value="PWN99338.1"/>
    <property type="molecule type" value="Genomic_DNA"/>
</dbReference>
<protein>
    <recommendedName>
        <fullName evidence="1">DUF2470 domain-containing protein</fullName>
    </recommendedName>
</protein>
<dbReference type="Gene3D" id="3.20.180.10">
    <property type="entry name" value="PNP-oxidase-like"/>
    <property type="match status" value="1"/>
</dbReference>
<proteinExistence type="predicted"/>
<organism evidence="2 3">
    <name type="scientific">Tilletiopsis washingtonensis</name>
    <dbReference type="NCBI Taxonomy" id="58919"/>
    <lineage>
        <taxon>Eukaryota</taxon>
        <taxon>Fungi</taxon>
        <taxon>Dikarya</taxon>
        <taxon>Basidiomycota</taxon>
        <taxon>Ustilaginomycotina</taxon>
        <taxon>Exobasidiomycetes</taxon>
        <taxon>Entylomatales</taxon>
        <taxon>Entylomatales incertae sedis</taxon>
        <taxon>Tilletiopsis</taxon>
    </lineage>
</organism>
<dbReference type="Proteomes" id="UP000245946">
    <property type="component" value="Unassembled WGS sequence"/>
</dbReference>
<dbReference type="AlphaFoldDB" id="A0A316ZE62"/>
<name>A0A316ZE62_9BASI</name>
<accession>A0A316ZE62</accession>
<feature type="domain" description="DUF2470" evidence="1">
    <location>
        <begin position="9"/>
        <end position="89"/>
    </location>
</feature>
<dbReference type="GeneID" id="37271543"/>
<dbReference type="Pfam" id="PF10615">
    <property type="entry name" value="DUF2470"/>
    <property type="match status" value="1"/>
</dbReference>
<dbReference type="InterPro" id="IPR037119">
    <property type="entry name" value="Haem_oxidase_HugZ-like_sf"/>
</dbReference>